<organism evidence="2 3">
    <name type="scientific">Porphyra umbilicalis</name>
    <name type="common">Purple laver</name>
    <name type="synonym">Red alga</name>
    <dbReference type="NCBI Taxonomy" id="2786"/>
    <lineage>
        <taxon>Eukaryota</taxon>
        <taxon>Rhodophyta</taxon>
        <taxon>Bangiophyceae</taxon>
        <taxon>Bangiales</taxon>
        <taxon>Bangiaceae</taxon>
        <taxon>Porphyra</taxon>
    </lineage>
</organism>
<evidence type="ECO:0000256" key="1">
    <source>
        <dbReference type="SAM" id="MobiDB-lite"/>
    </source>
</evidence>
<keyword evidence="3" id="KW-1185">Reference proteome</keyword>
<feature type="region of interest" description="Disordered" evidence="1">
    <location>
        <begin position="1"/>
        <end position="117"/>
    </location>
</feature>
<sequence length="117" mass="12117">MTNTKAAPSHGSPTPPRPHLYKPQPEPRSAPPPRHPPPHDSGSPHDGHLLKSILTCSPHGLHSAWPQEPTRPAPATPCKQNTHVLSTPIRPVAPAAANGRSTDDGRAGGAAGDTNSG</sequence>
<gene>
    <name evidence="2" type="ORF">BU14_0127s0050</name>
</gene>
<proteinExistence type="predicted"/>
<dbReference type="AlphaFoldDB" id="A0A1X6PBC0"/>
<evidence type="ECO:0000313" key="3">
    <source>
        <dbReference type="Proteomes" id="UP000218209"/>
    </source>
</evidence>
<accession>A0A1X6PBC0</accession>
<protein>
    <submittedName>
        <fullName evidence="2">Uncharacterized protein</fullName>
    </submittedName>
</protein>
<reference evidence="2 3" key="1">
    <citation type="submission" date="2017-03" db="EMBL/GenBank/DDBJ databases">
        <title>WGS assembly of Porphyra umbilicalis.</title>
        <authorList>
            <person name="Brawley S.H."/>
            <person name="Blouin N.A."/>
            <person name="Ficko-Blean E."/>
            <person name="Wheeler G.L."/>
            <person name="Lohr M."/>
            <person name="Goodson H.V."/>
            <person name="Jenkins J.W."/>
            <person name="Blaby-Haas C.E."/>
            <person name="Helliwell K.E."/>
            <person name="Chan C."/>
            <person name="Marriage T."/>
            <person name="Bhattacharya D."/>
            <person name="Klein A.S."/>
            <person name="Badis Y."/>
            <person name="Brodie J."/>
            <person name="Cao Y."/>
            <person name="Collen J."/>
            <person name="Dittami S.M."/>
            <person name="Gachon C.M."/>
            <person name="Green B.R."/>
            <person name="Karpowicz S."/>
            <person name="Kim J.W."/>
            <person name="Kudahl U."/>
            <person name="Lin S."/>
            <person name="Michel G."/>
            <person name="Mittag M."/>
            <person name="Olson B.J."/>
            <person name="Pangilinan J."/>
            <person name="Peng Y."/>
            <person name="Qiu H."/>
            <person name="Shu S."/>
            <person name="Singer J.T."/>
            <person name="Smith A.G."/>
            <person name="Sprecher B.N."/>
            <person name="Wagner V."/>
            <person name="Wang W."/>
            <person name="Wang Z.-Y."/>
            <person name="Yan J."/>
            <person name="Yarish C."/>
            <person name="Zoeuner-Riek S."/>
            <person name="Zhuang Y."/>
            <person name="Zou Y."/>
            <person name="Lindquist E.A."/>
            <person name="Grimwood J."/>
            <person name="Barry K."/>
            <person name="Rokhsar D.S."/>
            <person name="Schmutz J."/>
            <person name="Stiller J.W."/>
            <person name="Grossman A.R."/>
            <person name="Prochnik S.E."/>
        </authorList>
    </citation>
    <scope>NUCLEOTIDE SEQUENCE [LARGE SCALE GENOMIC DNA]</scope>
    <source>
        <strain evidence="2">4086291</strain>
    </source>
</reference>
<feature type="compositionally biased region" description="Pro residues" evidence="1">
    <location>
        <begin position="13"/>
        <end position="35"/>
    </location>
</feature>
<evidence type="ECO:0000313" key="2">
    <source>
        <dbReference type="EMBL" id="OSX77953.1"/>
    </source>
</evidence>
<dbReference type="Proteomes" id="UP000218209">
    <property type="component" value="Unassembled WGS sequence"/>
</dbReference>
<dbReference type="EMBL" id="KV918824">
    <property type="protein sequence ID" value="OSX77953.1"/>
    <property type="molecule type" value="Genomic_DNA"/>
</dbReference>
<name>A0A1X6PBC0_PORUM</name>